<feature type="transmembrane region" description="Helical" evidence="1">
    <location>
        <begin position="424"/>
        <end position="445"/>
    </location>
</feature>
<accession>A0A1Z4VUB3</accession>
<dbReference type="OrthoDB" id="5287122at2"/>
<dbReference type="SUPFAM" id="SSF82714">
    <property type="entry name" value="Multidrug efflux transporter AcrB TolC docking domain, DN and DC subdomains"/>
    <property type="match status" value="2"/>
</dbReference>
<feature type="transmembrane region" description="Helical" evidence="1">
    <location>
        <begin position="967"/>
        <end position="990"/>
    </location>
</feature>
<feature type="transmembrane region" description="Helical" evidence="1">
    <location>
        <begin position="330"/>
        <end position="347"/>
    </location>
</feature>
<dbReference type="GO" id="GO:0042910">
    <property type="term" value="F:xenobiotic transmembrane transporter activity"/>
    <property type="evidence" value="ECO:0007669"/>
    <property type="project" value="TreeGrafter"/>
</dbReference>
<name>A0A1Z4VUB3_9GAMM</name>
<feature type="transmembrane region" description="Helical" evidence="1">
    <location>
        <begin position="516"/>
        <end position="534"/>
    </location>
</feature>
<feature type="transmembrane region" description="Helical" evidence="1">
    <location>
        <begin position="871"/>
        <end position="890"/>
    </location>
</feature>
<dbReference type="PANTHER" id="PTHR32063">
    <property type="match status" value="1"/>
</dbReference>
<sequence length="1044" mass="115745">MIRYAIDHPLIINLLLAVVVIIGVTSWQAMPQEMFPVVEKDMVRIDTVFEGASPEEVEQQVTLPIEDAFDGMSDIETLTSTSNEGLSNVTIELKPTADVDQFMRDAQTALDQIDDLPEEAEEPELRRLETRFPVISMSLYGEVARGYLYDTAEDVKRRMLNVPGVAAVGVAGDREWELWIEIDPHVLAAYRVAVPDLVRAVRENLRDLPGGSIEAAEGDILLRGKGARPQPQDVAQIVVRASPSGGQLTLGMLAEVGLRLEEPLTLGRFNGKPSVNLTVTKTADASTIEVSERIRALAAQLDRELPPSIRTGLFSDLSVYVKNRLDTVKSSGAVGLVLLLLSLYLFLNFRIALITALGIPVSFLVAVAAIHYLGFTINMVSLFAFLIALGLIVDDAIIVNENIYRHMEEGLPARQAAETGAREVFWPVVASTATTIAAFIPMFAIGGTMGAFIQVIPVVVSAALLGSLWEAFGVLPSHANELLRVRPRGARATRIDWQGWLKRYLGVLDWSLRNRYFVTLFALLTLVLALAYALTRLPYEQFGNVDIGQFFVNAEAPNTYSLEDSERLARDMERVVFETLDEHELDTLLTNVGVSLIDFNRSKMGSHYIQLIIDLKKPRPRGFIERFVNPVVNLSFSWEGERERRTEAIINDIRQRLQRLPGLQRMSILRPQGGPAGADIEVGVVGRDIERLRGEAERVMDWLRRQPGVYDVQQDLETGKLEYLYRLNARGRELGVTQEQLAQAVRTGYLGQEVVQVTHREERIPARVIYTEPVREQAQLEALPVVLVDGRLVYLGDVASLELDRGLSTIHRRDGQRLATITAEVDSRINTSLEVADGLRAAFPELDRADGDYRLLFLGEKKEAADSMADARRALIISLFIIFLILAALFNSILDPLVVMFAIPFGLVGVVFGHALFDYNLQFLSVIGFLALTGIVVNDSLILVDFAKRRRAEGLDRIQALVEAGRVRIRPILLTSITTFLGISPLIFFASGQTAFLSPMAVSLGFGLMFATALILVGVPCFYLIADDVRAKVRGRWLPAKTLT</sequence>
<feature type="transmembrane region" description="Helical" evidence="1">
    <location>
        <begin position="1002"/>
        <end position="1026"/>
    </location>
</feature>
<dbReference type="Gene3D" id="3.30.70.1440">
    <property type="entry name" value="Multidrug efflux transporter AcrB pore domain"/>
    <property type="match status" value="1"/>
</dbReference>
<keyword evidence="1" id="KW-0472">Membrane</keyword>
<dbReference type="SUPFAM" id="SSF82866">
    <property type="entry name" value="Multidrug efflux transporter AcrB transmembrane domain"/>
    <property type="match status" value="2"/>
</dbReference>
<dbReference type="Gene3D" id="3.30.70.1320">
    <property type="entry name" value="Multidrug efflux transporter AcrB pore domain like"/>
    <property type="match status" value="1"/>
</dbReference>
<organism evidence="2 3">
    <name type="scientific">Thiohalobacter thiocyanaticus</name>
    <dbReference type="NCBI Taxonomy" id="585455"/>
    <lineage>
        <taxon>Bacteria</taxon>
        <taxon>Pseudomonadati</taxon>
        <taxon>Pseudomonadota</taxon>
        <taxon>Gammaproteobacteria</taxon>
        <taxon>Thiohalobacterales</taxon>
        <taxon>Thiohalobacteraceae</taxon>
        <taxon>Thiohalobacter</taxon>
    </lineage>
</organism>
<dbReference type="Proteomes" id="UP000218765">
    <property type="component" value="Chromosome"/>
</dbReference>
<dbReference type="Pfam" id="PF00873">
    <property type="entry name" value="ACR_tran"/>
    <property type="match status" value="1"/>
</dbReference>
<dbReference type="AlphaFoldDB" id="A0A1Z4VUB3"/>
<feature type="transmembrane region" description="Helical" evidence="1">
    <location>
        <begin position="923"/>
        <end position="946"/>
    </location>
</feature>
<dbReference type="SUPFAM" id="SSF82693">
    <property type="entry name" value="Multidrug efflux transporter AcrB pore domain, PN1, PN2, PC1 and PC2 subdomains"/>
    <property type="match status" value="2"/>
</dbReference>
<gene>
    <name evidence="2" type="ORF">FOKN1_2872</name>
</gene>
<reference evidence="2 3" key="1">
    <citation type="submission" date="2017-05" db="EMBL/GenBank/DDBJ databases">
        <title>Thiocyanate degradation by Thiohalobacter thiocyanaticus FOKN1.</title>
        <authorList>
            <person name="Oshiki M."/>
            <person name="Fukushima T."/>
            <person name="Kawano S."/>
            <person name="Nakagawa J."/>
        </authorList>
    </citation>
    <scope>NUCLEOTIDE SEQUENCE [LARGE SCALE GENOMIC DNA]</scope>
    <source>
        <strain evidence="2 3">FOKN1</strain>
    </source>
</reference>
<dbReference type="InterPro" id="IPR001036">
    <property type="entry name" value="Acrflvin-R"/>
</dbReference>
<dbReference type="GO" id="GO:0005886">
    <property type="term" value="C:plasma membrane"/>
    <property type="evidence" value="ECO:0007669"/>
    <property type="project" value="TreeGrafter"/>
</dbReference>
<dbReference type="PANTHER" id="PTHR32063:SF33">
    <property type="entry name" value="RND SUPERFAMILY EFFLUX PUMP PERMEASE COMPONENT"/>
    <property type="match status" value="1"/>
</dbReference>
<dbReference type="PRINTS" id="PR00702">
    <property type="entry name" value="ACRIFLAVINRP"/>
</dbReference>
<dbReference type="Gene3D" id="1.20.1640.10">
    <property type="entry name" value="Multidrug efflux transporter AcrB transmembrane domain"/>
    <property type="match status" value="2"/>
</dbReference>
<feature type="transmembrane region" description="Helical" evidence="1">
    <location>
        <begin position="380"/>
        <end position="403"/>
    </location>
</feature>
<evidence type="ECO:0000256" key="1">
    <source>
        <dbReference type="SAM" id="Phobius"/>
    </source>
</evidence>
<proteinExistence type="predicted"/>
<evidence type="ECO:0000313" key="2">
    <source>
        <dbReference type="EMBL" id="BAZ95230.1"/>
    </source>
</evidence>
<dbReference type="KEGG" id="ttc:FOKN1_2872"/>
<keyword evidence="1" id="KW-0812">Transmembrane</keyword>
<feature type="transmembrane region" description="Helical" evidence="1">
    <location>
        <begin position="12"/>
        <end position="30"/>
    </location>
</feature>
<dbReference type="Gene3D" id="3.30.70.1430">
    <property type="entry name" value="Multidrug efflux transporter AcrB pore domain"/>
    <property type="match status" value="2"/>
</dbReference>
<keyword evidence="3" id="KW-1185">Reference proteome</keyword>
<dbReference type="Gene3D" id="3.30.2090.10">
    <property type="entry name" value="Multidrug efflux transporter AcrB TolC docking domain, DN and DC subdomains"/>
    <property type="match status" value="2"/>
</dbReference>
<dbReference type="InterPro" id="IPR027463">
    <property type="entry name" value="AcrB_DN_DC_subdom"/>
</dbReference>
<feature type="transmembrane region" description="Helical" evidence="1">
    <location>
        <begin position="897"/>
        <end position="917"/>
    </location>
</feature>
<dbReference type="EMBL" id="AP018052">
    <property type="protein sequence ID" value="BAZ95230.1"/>
    <property type="molecule type" value="Genomic_DNA"/>
</dbReference>
<dbReference type="RefSeq" id="WP_096367238.1">
    <property type="nucleotide sequence ID" value="NZ_AP018052.1"/>
</dbReference>
<evidence type="ECO:0000313" key="3">
    <source>
        <dbReference type="Proteomes" id="UP000218765"/>
    </source>
</evidence>
<keyword evidence="1" id="KW-1133">Transmembrane helix</keyword>
<feature type="transmembrane region" description="Helical" evidence="1">
    <location>
        <begin position="451"/>
        <end position="475"/>
    </location>
</feature>
<protein>
    <submittedName>
        <fullName evidence="2">Cation/multidrug efflux pump</fullName>
    </submittedName>
</protein>